<feature type="domain" description="AB hydrolase-1" evidence="9">
    <location>
        <begin position="285"/>
        <end position="401"/>
    </location>
</feature>
<feature type="region of interest" description="Disordered" evidence="8">
    <location>
        <begin position="122"/>
        <end position="157"/>
    </location>
</feature>
<evidence type="ECO:0000256" key="8">
    <source>
        <dbReference type="SAM" id="MobiDB-lite"/>
    </source>
</evidence>
<dbReference type="PANTHER" id="PTHR43798:SF5">
    <property type="entry name" value="MONOACYLGLYCEROL LIPASE ABHD6"/>
    <property type="match status" value="1"/>
</dbReference>
<dbReference type="Proteomes" id="UP000694888">
    <property type="component" value="Unplaced"/>
</dbReference>
<name>A0ABM0JIE9_APLCA</name>
<evidence type="ECO:0000256" key="6">
    <source>
        <dbReference type="ARBA" id="ARBA00047662"/>
    </source>
</evidence>
<evidence type="ECO:0000256" key="4">
    <source>
        <dbReference type="ARBA" id="ARBA00037874"/>
    </source>
</evidence>
<dbReference type="GeneID" id="101852461"/>
<dbReference type="PANTHER" id="PTHR43798">
    <property type="entry name" value="MONOACYLGLYCEROL LIPASE"/>
    <property type="match status" value="1"/>
</dbReference>
<comment type="function">
    <text evidence="7">Lipase that preferentially hydrolysis medium-chain saturated monoacylglycerols including 2-arachidonoylglycerol. Through 2-arachidonoylglycerol degradation may regulate endocannabinoid signaling pathways. Also has a lysophosphatidyl lipase activity with a preference for lysophosphatidylglycerol among other lysophospholipids. Also able to degrade bis(monoacylglycero)phosphate (BMP) and constitutes the major enzyme for BMP catabolism. BMP, also known as lysobisphosphatidic acid, is enriched in late endosomes and lysosomes and plays a key role in the formation of intraluminal vesicles and in lipid sorting.</text>
</comment>
<evidence type="ECO:0000256" key="7">
    <source>
        <dbReference type="ARBA" id="ARBA00049568"/>
    </source>
</evidence>
<accession>A0ABM0JIE9</accession>
<dbReference type="Pfam" id="PF00561">
    <property type="entry name" value="Abhydrolase_1"/>
    <property type="match status" value="1"/>
</dbReference>
<dbReference type="EC" id="3.1.1.23" evidence="2"/>
<evidence type="ECO:0000313" key="11">
    <source>
        <dbReference type="RefSeq" id="XP_005094356.1"/>
    </source>
</evidence>
<comment type="subcellular location">
    <subcellularLocation>
        <location evidence="3">Late endosome membrane</location>
        <topology evidence="3">Single-pass type II membrane protein</topology>
    </subcellularLocation>
    <subcellularLocation>
        <location evidence="4">Lysosome membrane</location>
        <topology evidence="4">Single-pass type II membrane protein</topology>
    </subcellularLocation>
    <subcellularLocation>
        <location evidence="5">Mitochondrion membrane</location>
        <topology evidence="5">Single-pass type II membrane protein</topology>
    </subcellularLocation>
</comment>
<reference evidence="11 12" key="1">
    <citation type="submission" date="2025-05" db="UniProtKB">
        <authorList>
            <consortium name="RefSeq"/>
        </authorList>
    </citation>
    <scope>IDENTIFICATION</scope>
</reference>
<feature type="region of interest" description="Disordered" evidence="8">
    <location>
        <begin position="244"/>
        <end position="274"/>
    </location>
</feature>
<dbReference type="InterPro" id="IPR029058">
    <property type="entry name" value="AB_hydrolase_fold"/>
</dbReference>
<dbReference type="RefSeq" id="XP_005094356.1">
    <property type="nucleotide sequence ID" value="XM_005094299.3"/>
</dbReference>
<organism evidence="10 11">
    <name type="scientific">Aplysia californica</name>
    <name type="common">California sea hare</name>
    <dbReference type="NCBI Taxonomy" id="6500"/>
    <lineage>
        <taxon>Eukaryota</taxon>
        <taxon>Metazoa</taxon>
        <taxon>Spiralia</taxon>
        <taxon>Lophotrochozoa</taxon>
        <taxon>Mollusca</taxon>
        <taxon>Gastropoda</taxon>
        <taxon>Heterobranchia</taxon>
        <taxon>Euthyneura</taxon>
        <taxon>Tectipleura</taxon>
        <taxon>Aplysiida</taxon>
        <taxon>Aplysioidea</taxon>
        <taxon>Aplysiidae</taxon>
        <taxon>Aplysia</taxon>
    </lineage>
</organism>
<evidence type="ECO:0000313" key="13">
    <source>
        <dbReference type="RefSeq" id="XP_012935701.1"/>
    </source>
</evidence>
<comment type="catalytic activity">
    <reaction evidence="6">
        <text>1-dodecanoylglycerol + H2O = dodecanoate + glycerol + H(+)</text>
        <dbReference type="Rhea" id="RHEA:44316"/>
        <dbReference type="ChEBI" id="CHEBI:15377"/>
        <dbReference type="ChEBI" id="CHEBI:15378"/>
        <dbReference type="ChEBI" id="CHEBI:17754"/>
        <dbReference type="ChEBI" id="CHEBI:18262"/>
        <dbReference type="ChEBI" id="CHEBI:75539"/>
    </reaction>
</comment>
<evidence type="ECO:0000259" key="9">
    <source>
        <dbReference type="Pfam" id="PF00561"/>
    </source>
</evidence>
<evidence type="ECO:0000256" key="5">
    <source>
        <dbReference type="ARBA" id="ARBA00046308"/>
    </source>
</evidence>
<dbReference type="InterPro" id="IPR000073">
    <property type="entry name" value="AB_hydrolase_1"/>
</dbReference>
<comment type="catalytic activity">
    <reaction evidence="1">
        <text>Hydrolyzes glycerol monoesters of long-chain fatty acids.</text>
        <dbReference type="EC" id="3.1.1.23"/>
    </reaction>
</comment>
<protein>
    <recommendedName>
        <fullName evidence="2">acylglycerol lipase</fullName>
        <ecNumber evidence="2">3.1.1.23</ecNumber>
    </recommendedName>
</protein>
<keyword evidence="10" id="KW-1185">Reference proteome</keyword>
<evidence type="ECO:0000256" key="2">
    <source>
        <dbReference type="ARBA" id="ARBA00013254"/>
    </source>
</evidence>
<feature type="compositionally biased region" description="Low complexity" evidence="8">
    <location>
        <begin position="137"/>
        <end position="149"/>
    </location>
</feature>
<evidence type="ECO:0000313" key="10">
    <source>
        <dbReference type="Proteomes" id="UP000694888"/>
    </source>
</evidence>
<gene>
    <name evidence="11 12 13" type="primary">LOC101852461</name>
</gene>
<feature type="region of interest" description="Disordered" evidence="8">
    <location>
        <begin position="191"/>
        <end position="218"/>
    </location>
</feature>
<dbReference type="PRINTS" id="PR00111">
    <property type="entry name" value="ABHYDROLASE"/>
</dbReference>
<evidence type="ECO:0000256" key="1">
    <source>
        <dbReference type="ARBA" id="ARBA00001613"/>
    </source>
</evidence>
<proteinExistence type="predicted"/>
<feature type="compositionally biased region" description="Low complexity" evidence="8">
    <location>
        <begin position="553"/>
        <end position="567"/>
    </location>
</feature>
<sequence>MLRRQRKRVAPLDGSITVEVREGRHLRVQHFNACPRDAKFENEMQLYIQYRQTGIRSSGPLVMSRKPVSNLKRKSVDCGDERLQNSHPNFIQDKNEMCSGKKTIGLDKVAACATDDAVVSLKRDPESPKSGTRILDSASLSSSVFSSPSHQTASEHVRSASSVQLALHVKNQQQQQQTLIQKIQTSLPADIAETESESKDQNSWTNVPESTKENVGDGLAQDNIVALSSTGPFTLEAMTNQVSVHSTSVNSQSHKTGQDPQPPAPEDGANNVDSVEPTVHKDLALFFIHGVGGSSDIWCAQTKYFSDLGFEVILPDLIGHGFSGTPKQAKAYHFKEIAADLESLFDKYCKRKNVVIGHSYGASFASHLGRYRPRRVSKLILISGGPPTPLAPQPGVFSLPTCLLTCISPCLRRGFYKGAFHNKRTPVLPKEEAFNIPTYVLQNTMNGQDWPEGDEIFHNWLTCPCLLVYGSEDKLVSLKEEQEMAETIFDSHLEVIQDASHMVMMEAPDDVNQLIHAFILQSSSLVSPTARNNNATTNASISDTPREPPPPLSQRSKSRLSQRSLKSGKGQRSLPHNLLSKSFKT</sequence>
<feature type="compositionally biased region" description="Polar residues" evidence="8">
    <location>
        <begin position="244"/>
        <end position="259"/>
    </location>
</feature>
<dbReference type="RefSeq" id="XP_012935701.1">
    <property type="nucleotide sequence ID" value="XM_013080247.2"/>
</dbReference>
<feature type="compositionally biased region" description="Low complexity" evidence="8">
    <location>
        <begin position="529"/>
        <end position="539"/>
    </location>
</feature>
<evidence type="ECO:0000256" key="3">
    <source>
        <dbReference type="ARBA" id="ARBA00037797"/>
    </source>
</evidence>
<dbReference type="RefSeq" id="XP_012935700.1">
    <property type="nucleotide sequence ID" value="XM_013080246.2"/>
</dbReference>
<dbReference type="InterPro" id="IPR050266">
    <property type="entry name" value="AB_hydrolase_sf"/>
</dbReference>
<dbReference type="SUPFAM" id="SSF53474">
    <property type="entry name" value="alpha/beta-Hydrolases"/>
    <property type="match status" value="1"/>
</dbReference>
<dbReference type="Gene3D" id="3.40.50.1820">
    <property type="entry name" value="alpha/beta hydrolase"/>
    <property type="match status" value="1"/>
</dbReference>
<feature type="region of interest" description="Disordered" evidence="8">
    <location>
        <begin position="528"/>
        <end position="585"/>
    </location>
</feature>
<evidence type="ECO:0000313" key="12">
    <source>
        <dbReference type="RefSeq" id="XP_012935700.1"/>
    </source>
</evidence>